<accession>A0A2W5QPA8</accession>
<dbReference type="InterPro" id="IPR045851">
    <property type="entry name" value="AMP-bd_C_sf"/>
</dbReference>
<dbReference type="InterPro" id="IPR042099">
    <property type="entry name" value="ANL_N_sf"/>
</dbReference>
<evidence type="ECO:0000313" key="3">
    <source>
        <dbReference type="EMBL" id="PZQ59697.1"/>
    </source>
</evidence>
<dbReference type="Proteomes" id="UP000249229">
    <property type="component" value="Unassembled WGS sequence"/>
</dbReference>
<dbReference type="PANTHER" id="PTHR24096:SF323">
    <property type="entry name" value="BLR3536 PROTEIN"/>
    <property type="match status" value="1"/>
</dbReference>
<dbReference type="Gene3D" id="3.40.50.12780">
    <property type="entry name" value="N-terminal domain of ligase-like"/>
    <property type="match status" value="1"/>
</dbReference>
<feature type="domain" description="AMP-dependent synthetase/ligase" evidence="1">
    <location>
        <begin position="5"/>
        <end position="356"/>
    </location>
</feature>
<dbReference type="GO" id="GO:0016405">
    <property type="term" value="F:CoA-ligase activity"/>
    <property type="evidence" value="ECO:0007669"/>
    <property type="project" value="TreeGrafter"/>
</dbReference>
<dbReference type="PROSITE" id="PS00455">
    <property type="entry name" value="AMP_BINDING"/>
    <property type="match status" value="1"/>
</dbReference>
<sequence length="511" mass="54478">MHPAEHAVRFPGKAAIVMAGSGDRISYGQLDERSNASAWQLRALGLRRGDVVATLFANTPEVFIFGWAAQRAGLYQTAISNKLSARDVAYILRDSGASLLVVSPKCRDLATAALAGLPDLAAFVWNGGDARLGDWSAAAARHPVTPIPDESAGADLLYSSGTTGRPKGVMPALPDGPIGAETPLTRMGSALYGMNGETVYLSSSPLYHAAPLRWAMAVQQLGGTVIVMERFDAEAALRLIERHRVTHATFVPTHFVRMLKLPEEVRARHDLSSLRAVVHAAAPCPVPVKKAMIEWFGPVIHEYYSGTECCGITALSSQEWLRKPGSVGRAVLGTLHVTDDDGNELPAGTTGNIFFGDGPAFRYLNDPVKTAAAHDHRGWATLGDIGHVDADGYLFLSDRKSFMIISGGVNIYPQEIENLLVTHPAVADAAVIGVPCEEMGEMVIGVVQPAPGVVADAALAEELRGFARAALGGVKTPRRIDFVDELPREPTGKLFKRALRDSYAAAVSPAP</sequence>
<dbReference type="Gene3D" id="3.30.300.30">
    <property type="match status" value="1"/>
</dbReference>
<gene>
    <name evidence="3" type="ORF">DI544_11270</name>
</gene>
<proteinExistence type="predicted"/>
<dbReference type="Pfam" id="PF00501">
    <property type="entry name" value="AMP-binding"/>
    <property type="match status" value="1"/>
</dbReference>
<evidence type="ECO:0000259" key="1">
    <source>
        <dbReference type="Pfam" id="PF00501"/>
    </source>
</evidence>
<name>A0A2W5QPA8_9SPHN</name>
<dbReference type="InterPro" id="IPR025110">
    <property type="entry name" value="AMP-bd_C"/>
</dbReference>
<dbReference type="AlphaFoldDB" id="A0A2W5QPA8"/>
<evidence type="ECO:0000313" key="4">
    <source>
        <dbReference type="Proteomes" id="UP000249229"/>
    </source>
</evidence>
<dbReference type="InterPro" id="IPR000873">
    <property type="entry name" value="AMP-dep_synth/lig_dom"/>
</dbReference>
<dbReference type="PANTHER" id="PTHR24096">
    <property type="entry name" value="LONG-CHAIN-FATTY-ACID--COA LIGASE"/>
    <property type="match status" value="1"/>
</dbReference>
<dbReference type="Pfam" id="PF13193">
    <property type="entry name" value="AMP-binding_C"/>
    <property type="match status" value="1"/>
</dbReference>
<dbReference type="SUPFAM" id="SSF56801">
    <property type="entry name" value="Acetyl-CoA synthetase-like"/>
    <property type="match status" value="1"/>
</dbReference>
<reference evidence="3 4" key="1">
    <citation type="submission" date="2017-08" db="EMBL/GenBank/DDBJ databases">
        <title>Infants hospitalized years apart are colonized by the same room-sourced microbial strains.</title>
        <authorList>
            <person name="Brooks B."/>
            <person name="Olm M.R."/>
            <person name="Firek B.A."/>
            <person name="Baker R."/>
            <person name="Thomas B.C."/>
            <person name="Morowitz M.J."/>
            <person name="Banfield J.F."/>
        </authorList>
    </citation>
    <scope>NUCLEOTIDE SEQUENCE [LARGE SCALE GENOMIC DNA]</scope>
    <source>
        <strain evidence="3">S2_005_001_R1_22</strain>
    </source>
</reference>
<feature type="domain" description="AMP-binding enzyme C-terminal" evidence="2">
    <location>
        <begin position="415"/>
        <end position="493"/>
    </location>
</feature>
<dbReference type="EMBL" id="QFQI01000008">
    <property type="protein sequence ID" value="PZQ59697.1"/>
    <property type="molecule type" value="Genomic_DNA"/>
</dbReference>
<organism evidence="3 4">
    <name type="scientific">Sphingomonas taxi</name>
    <dbReference type="NCBI Taxonomy" id="1549858"/>
    <lineage>
        <taxon>Bacteria</taxon>
        <taxon>Pseudomonadati</taxon>
        <taxon>Pseudomonadota</taxon>
        <taxon>Alphaproteobacteria</taxon>
        <taxon>Sphingomonadales</taxon>
        <taxon>Sphingomonadaceae</taxon>
        <taxon>Sphingomonas</taxon>
    </lineage>
</organism>
<dbReference type="InterPro" id="IPR020845">
    <property type="entry name" value="AMP-binding_CS"/>
</dbReference>
<comment type="caution">
    <text evidence="3">The sequence shown here is derived from an EMBL/GenBank/DDBJ whole genome shotgun (WGS) entry which is preliminary data.</text>
</comment>
<protein>
    <submittedName>
        <fullName evidence="3">Acyl-CoA synthetase</fullName>
    </submittedName>
</protein>
<evidence type="ECO:0000259" key="2">
    <source>
        <dbReference type="Pfam" id="PF13193"/>
    </source>
</evidence>